<keyword evidence="7" id="KW-0961">Cell wall biogenesis/degradation</keyword>
<keyword evidence="5" id="KW-0749">Sporulation</keyword>
<keyword evidence="12" id="KW-1185">Reference proteome</keyword>
<gene>
    <name evidence="11" type="ORF">IQ19_04403</name>
</gene>
<evidence type="ECO:0000256" key="2">
    <source>
        <dbReference type="ARBA" id="ARBA00007553"/>
    </source>
</evidence>
<dbReference type="Proteomes" id="UP000318667">
    <property type="component" value="Unassembled WGS sequence"/>
</dbReference>
<evidence type="ECO:0000259" key="10">
    <source>
        <dbReference type="SMART" id="SM00644"/>
    </source>
</evidence>
<dbReference type="InterPro" id="IPR051206">
    <property type="entry name" value="NAMLAA_amidase_2"/>
</dbReference>
<evidence type="ECO:0000313" key="11">
    <source>
        <dbReference type="EMBL" id="TWH80986.1"/>
    </source>
</evidence>
<protein>
    <recommendedName>
        <fullName evidence="3">N-acetylmuramoyl-L-alanine amidase</fullName>
        <ecNumber evidence="3">3.5.1.28</ecNumber>
    </recommendedName>
    <alternativeName>
        <fullName evidence="9">Autolysin</fullName>
    </alternativeName>
    <alternativeName>
        <fullName evidence="8">Cell wall hydrolase</fullName>
    </alternativeName>
</protein>
<dbReference type="EMBL" id="VLKI01000018">
    <property type="protein sequence ID" value="TWH80986.1"/>
    <property type="molecule type" value="Genomic_DNA"/>
</dbReference>
<dbReference type="CDD" id="cd06583">
    <property type="entry name" value="PGRP"/>
    <property type="match status" value="1"/>
</dbReference>
<evidence type="ECO:0000256" key="9">
    <source>
        <dbReference type="ARBA" id="ARBA00032390"/>
    </source>
</evidence>
<dbReference type="InterPro" id="IPR036505">
    <property type="entry name" value="Amidase/PGRP_sf"/>
</dbReference>
<dbReference type="AlphaFoldDB" id="A0A562JCS2"/>
<keyword evidence="4" id="KW-0378">Hydrolase</keyword>
<dbReference type="EC" id="3.5.1.28" evidence="3"/>
<dbReference type="RefSeq" id="WP_199749519.1">
    <property type="nucleotide sequence ID" value="NZ_CBCSDC010000020.1"/>
</dbReference>
<dbReference type="GO" id="GO:0008745">
    <property type="term" value="F:N-acetylmuramoyl-L-alanine amidase activity"/>
    <property type="evidence" value="ECO:0007669"/>
    <property type="project" value="UniProtKB-EC"/>
</dbReference>
<evidence type="ECO:0000256" key="1">
    <source>
        <dbReference type="ARBA" id="ARBA00001561"/>
    </source>
</evidence>
<evidence type="ECO:0000256" key="5">
    <source>
        <dbReference type="ARBA" id="ARBA00022969"/>
    </source>
</evidence>
<evidence type="ECO:0000256" key="8">
    <source>
        <dbReference type="ARBA" id="ARBA00030881"/>
    </source>
</evidence>
<evidence type="ECO:0000256" key="6">
    <source>
        <dbReference type="ARBA" id="ARBA00023287"/>
    </source>
</evidence>
<evidence type="ECO:0000256" key="7">
    <source>
        <dbReference type="ARBA" id="ARBA00023316"/>
    </source>
</evidence>
<dbReference type="Pfam" id="PF01510">
    <property type="entry name" value="Amidase_2"/>
    <property type="match status" value="1"/>
</dbReference>
<evidence type="ECO:0000256" key="4">
    <source>
        <dbReference type="ARBA" id="ARBA00022801"/>
    </source>
</evidence>
<dbReference type="GeneID" id="65405497"/>
<feature type="domain" description="N-acetylmuramoyl-L-alanine amidase" evidence="10">
    <location>
        <begin position="17"/>
        <end position="156"/>
    </location>
</feature>
<evidence type="ECO:0000256" key="3">
    <source>
        <dbReference type="ARBA" id="ARBA00011901"/>
    </source>
</evidence>
<dbReference type="PANTHER" id="PTHR30417:SF11">
    <property type="entry name" value="N-ACETYLMURAMOYL-L-ALANINE AMIDASE XLYA"/>
    <property type="match status" value="1"/>
</dbReference>
<evidence type="ECO:0000313" key="12">
    <source>
        <dbReference type="Proteomes" id="UP000318667"/>
    </source>
</evidence>
<reference evidence="11 12" key="1">
    <citation type="journal article" date="2015" name="Stand. Genomic Sci.">
        <title>Genomic Encyclopedia of Bacterial and Archaeal Type Strains, Phase III: the genomes of soil and plant-associated and newly described type strains.</title>
        <authorList>
            <person name="Whitman W.B."/>
            <person name="Woyke T."/>
            <person name="Klenk H.P."/>
            <person name="Zhou Y."/>
            <person name="Lilburn T.G."/>
            <person name="Beck B.J."/>
            <person name="De Vos P."/>
            <person name="Vandamme P."/>
            <person name="Eisen J.A."/>
            <person name="Garrity G."/>
            <person name="Hugenholtz P."/>
            <person name="Kyrpides N.C."/>
        </authorList>
    </citation>
    <scope>NUCLEOTIDE SEQUENCE [LARGE SCALE GENOMIC DNA]</scope>
    <source>
        <strain evidence="11 12">CGMCC 1.10115</strain>
    </source>
</reference>
<dbReference type="PANTHER" id="PTHR30417">
    <property type="entry name" value="N-ACETYLMURAMOYL-L-ALANINE AMIDASE AMID"/>
    <property type="match status" value="1"/>
</dbReference>
<name>A0A562JCS2_9BACI</name>
<dbReference type="InterPro" id="IPR002502">
    <property type="entry name" value="Amidase_domain"/>
</dbReference>
<comment type="catalytic activity">
    <reaction evidence="1">
        <text>Hydrolyzes the link between N-acetylmuramoyl residues and L-amino acid residues in certain cell-wall glycopeptides.</text>
        <dbReference type="EC" id="3.5.1.28"/>
    </reaction>
</comment>
<organism evidence="11 12">
    <name type="scientific">Cytobacillus oceanisediminis</name>
    <dbReference type="NCBI Taxonomy" id="665099"/>
    <lineage>
        <taxon>Bacteria</taxon>
        <taxon>Bacillati</taxon>
        <taxon>Bacillota</taxon>
        <taxon>Bacilli</taxon>
        <taxon>Bacillales</taxon>
        <taxon>Bacillaceae</taxon>
        <taxon>Cytobacillus</taxon>
    </lineage>
</organism>
<dbReference type="SMART" id="SM00644">
    <property type="entry name" value="Ami_2"/>
    <property type="match status" value="1"/>
</dbReference>
<keyword evidence="6" id="KW-0178">Competence</keyword>
<dbReference type="SUPFAM" id="SSF55846">
    <property type="entry name" value="N-acetylmuramoyl-L-alanine amidase-like"/>
    <property type="match status" value="1"/>
</dbReference>
<dbReference type="GO" id="GO:0009254">
    <property type="term" value="P:peptidoglycan turnover"/>
    <property type="evidence" value="ECO:0007669"/>
    <property type="project" value="TreeGrafter"/>
</dbReference>
<dbReference type="GO" id="GO:0009253">
    <property type="term" value="P:peptidoglycan catabolic process"/>
    <property type="evidence" value="ECO:0007669"/>
    <property type="project" value="InterPro"/>
</dbReference>
<dbReference type="GO" id="GO:0030420">
    <property type="term" value="P:establishment of competence for transformation"/>
    <property type="evidence" value="ECO:0007669"/>
    <property type="project" value="UniProtKB-KW"/>
</dbReference>
<dbReference type="Gene3D" id="3.40.80.10">
    <property type="entry name" value="Peptidoglycan recognition protein-like"/>
    <property type="match status" value="1"/>
</dbReference>
<proteinExistence type="inferred from homology"/>
<dbReference type="GO" id="GO:0030435">
    <property type="term" value="P:sporulation resulting in formation of a cellular spore"/>
    <property type="evidence" value="ECO:0007669"/>
    <property type="project" value="UniProtKB-KW"/>
</dbReference>
<comment type="caution">
    <text evidence="11">The sequence shown here is derived from an EMBL/GenBank/DDBJ whole genome shotgun (WGS) entry which is preliminary data.</text>
</comment>
<dbReference type="GO" id="GO:0071555">
    <property type="term" value="P:cell wall organization"/>
    <property type="evidence" value="ECO:0007669"/>
    <property type="project" value="UniProtKB-KW"/>
</dbReference>
<accession>A0A562JCS2</accession>
<comment type="similarity">
    <text evidence="2">Belongs to the N-acetylmuramoyl-L-alanine amidase 2 family.</text>
</comment>
<sequence>MKIIHMFIPENKKPKYTVNGKKVTFKMNPEYITIHETANTAKGANDLAHAKLQANGNSRQASWHLQVDEDSCYQSLPFDEAGMHAGDGTFGDGNRKSIGIEICVNSDGNFEKSVQNAAIITAQLMKQFNIPIQKVVPHKHWSGKNCPTNLLKRWQGFINSCAEERIKLDKVNAAVVEEKKEANRMYKPSNTEMINATSRVLNRLANKAVHGDEAISSEHRASLLKGELPLDDAIGLIYTALDRVLIIGDKK</sequence>